<proteinExistence type="predicted"/>
<keyword evidence="4" id="KW-0812">Transmembrane</keyword>
<dbReference type="PANTHER" id="PTHR24421">
    <property type="entry name" value="NITRATE/NITRITE SENSOR PROTEIN NARX-RELATED"/>
    <property type="match status" value="1"/>
</dbReference>
<keyword evidence="3" id="KW-0902">Two-component regulatory system</keyword>
<dbReference type="InterPro" id="IPR013783">
    <property type="entry name" value="Ig-like_fold"/>
</dbReference>
<keyword evidence="4" id="KW-1133">Transmembrane helix</keyword>
<keyword evidence="1" id="KW-0808">Transferase</keyword>
<feature type="domain" description="Two component regulator three Y" evidence="5">
    <location>
        <begin position="695"/>
        <end position="755"/>
    </location>
</feature>
<dbReference type="Pfam" id="PF07495">
    <property type="entry name" value="Y_Y_Y"/>
    <property type="match status" value="1"/>
</dbReference>
<sequence>MSVYAQDVETRDLAFYSQRDGISNYNIHKIIQDNKKFMWIATQDGLNRFDGRIFTIYNKGLEKKKELFSNDIRDLIYDEGRQIVWAICNLGGINGIDVITGEVKYAIPFNNDHLSESWRIAAKRLNDYIYIATSGGLEIFNVRTAAFEDGKIHGTKNLNLLQKDIRTVEVDKNGNVWCGILDVGLVIYNPTRNSIIKTIPYFSITQVSDNSTFWPLSGTITNENTYYLGTKNGLYKLTFDRTYSHVAQQIYFNKRSPSYKQEINYILSKGNSSLYLCANNLTVYNHLTNKSIELQPRKTSDRKLLADLTVCYEDSNKNIWVGCKQGLAVLKNLKSPFFPIINSRLFNDKLSHLYAVQPLNDKQTLVGVKSGLLLVNGDSYVKQLTQGNRVQNVFCIKRGEFVISGKDELKLFAHGKVNMLANVYREFVPYRHWELNSAVGIGDSMLIVGSENNEGVLIWNYKKHSIQRLEDDEANEQSRLFSNNINSIFLNGKEHPVILSDFGLTEFYPGDMKTKRVTFQNQQLGNKIGVLMDMTETADYYWINAYGEGLLKTDKNFNLLKIYTLKQGLGNSGLYKVFNFKDSLLLLTSNYGLSIFDIKSETFTRYYDTDGLQDNTFEEACGAVYKNKYYAGGVNGFVIVDPKFLAVQNTPPLLYIEGVKIQTADNIIDSSNLEMQTLNIPSSASQTNVYFTVVDYVSPFNIKYEYQINKKNNPWIDIGSQNFISLTGLKPGDYDIHIRACNTNNVWSATKTIKLIFLPKWYETVLFKVAVFSLFTSLLFGAYRYRLNQLKEKEEVRKNIARDLHDDIGSTLNSVKIFAHLAETSAEQHMYFSLIKDSIKQASLSLRDMIWILDNSDDAFEFLIQRLQAFINPVADASKINVEFKIDNLIRSQALSKTEKRNLLFIVKEVVTNSIKYADCSKIVISFSMNGTVKEINIRDNGNGFDLSAVPKGNGLRNIKLRANQIKYSCFIHSQLNQGTETVLISRVIIDQKRKSFAKALMKSLFRWK</sequence>
<dbReference type="Gene3D" id="1.20.5.1930">
    <property type="match status" value="1"/>
</dbReference>
<keyword evidence="4" id="KW-0472">Membrane</keyword>
<evidence type="ECO:0000256" key="1">
    <source>
        <dbReference type="ARBA" id="ARBA00022679"/>
    </source>
</evidence>
<dbReference type="InterPro" id="IPR011123">
    <property type="entry name" value="Y_Y_Y"/>
</dbReference>
<reference evidence="7 8" key="1">
    <citation type="submission" date="2023-07" db="EMBL/GenBank/DDBJ databases">
        <authorList>
            <person name="Lian W.-H."/>
        </authorList>
    </citation>
    <scope>NUCLEOTIDE SEQUENCE [LARGE SCALE GENOMIC DNA]</scope>
    <source>
        <strain evidence="7 8">SYSU DXS3180</strain>
    </source>
</reference>
<accession>A0ABV3ZJK1</accession>
<feature type="domain" description="Signal transduction histidine kinase subgroup 3 dimerisation and phosphoacceptor" evidence="6">
    <location>
        <begin position="797"/>
        <end position="853"/>
    </location>
</feature>
<dbReference type="InterPro" id="IPR015943">
    <property type="entry name" value="WD40/YVTN_repeat-like_dom_sf"/>
</dbReference>
<feature type="transmembrane region" description="Helical" evidence="4">
    <location>
        <begin position="765"/>
        <end position="783"/>
    </location>
</feature>
<evidence type="ECO:0000259" key="6">
    <source>
        <dbReference type="Pfam" id="PF07730"/>
    </source>
</evidence>
<dbReference type="Gene3D" id="2.60.40.10">
    <property type="entry name" value="Immunoglobulins"/>
    <property type="match status" value="1"/>
</dbReference>
<dbReference type="RefSeq" id="WP_369331445.1">
    <property type="nucleotide sequence ID" value="NZ_JAULBC010000007.1"/>
</dbReference>
<evidence type="ECO:0000259" key="5">
    <source>
        <dbReference type="Pfam" id="PF07495"/>
    </source>
</evidence>
<dbReference type="Gene3D" id="2.130.10.10">
    <property type="entry name" value="YVTN repeat-like/Quinoprotein amine dehydrogenase"/>
    <property type="match status" value="3"/>
</dbReference>
<comment type="caution">
    <text evidence="7">The sequence shown here is derived from an EMBL/GenBank/DDBJ whole genome shotgun (WGS) entry which is preliminary data.</text>
</comment>
<name>A0ABV3ZJK1_9BACT</name>
<dbReference type="SUPFAM" id="SSF55874">
    <property type="entry name" value="ATPase domain of HSP90 chaperone/DNA topoisomerase II/histidine kinase"/>
    <property type="match status" value="1"/>
</dbReference>
<dbReference type="InterPro" id="IPR011712">
    <property type="entry name" value="Sig_transdc_His_kin_sub3_dim/P"/>
</dbReference>
<dbReference type="SUPFAM" id="SSF63829">
    <property type="entry name" value="Calcium-dependent phosphotriesterase"/>
    <property type="match status" value="1"/>
</dbReference>
<dbReference type="Gene3D" id="3.30.565.10">
    <property type="entry name" value="Histidine kinase-like ATPase, C-terminal domain"/>
    <property type="match status" value="1"/>
</dbReference>
<keyword evidence="2" id="KW-0418">Kinase</keyword>
<evidence type="ECO:0000256" key="3">
    <source>
        <dbReference type="ARBA" id="ARBA00023012"/>
    </source>
</evidence>
<evidence type="ECO:0000313" key="8">
    <source>
        <dbReference type="Proteomes" id="UP001560573"/>
    </source>
</evidence>
<dbReference type="Proteomes" id="UP001560573">
    <property type="component" value="Unassembled WGS sequence"/>
</dbReference>
<keyword evidence="8" id="KW-1185">Reference proteome</keyword>
<protein>
    <submittedName>
        <fullName evidence="7">Triple tyrosine motif-containing protein</fullName>
    </submittedName>
</protein>
<organism evidence="7 8">
    <name type="scientific">Danxiaibacter flavus</name>
    <dbReference type="NCBI Taxonomy" id="3049108"/>
    <lineage>
        <taxon>Bacteria</taxon>
        <taxon>Pseudomonadati</taxon>
        <taxon>Bacteroidota</taxon>
        <taxon>Chitinophagia</taxon>
        <taxon>Chitinophagales</taxon>
        <taxon>Chitinophagaceae</taxon>
        <taxon>Danxiaibacter</taxon>
    </lineage>
</organism>
<dbReference type="InterPro" id="IPR050482">
    <property type="entry name" value="Sensor_HK_TwoCompSys"/>
</dbReference>
<gene>
    <name evidence="7" type="ORF">QTN47_21185</name>
</gene>
<dbReference type="EMBL" id="JAULBC010000007">
    <property type="protein sequence ID" value="MEX6690037.1"/>
    <property type="molecule type" value="Genomic_DNA"/>
</dbReference>
<evidence type="ECO:0000256" key="2">
    <source>
        <dbReference type="ARBA" id="ARBA00022777"/>
    </source>
</evidence>
<evidence type="ECO:0000256" key="4">
    <source>
        <dbReference type="SAM" id="Phobius"/>
    </source>
</evidence>
<evidence type="ECO:0000313" key="7">
    <source>
        <dbReference type="EMBL" id="MEX6690037.1"/>
    </source>
</evidence>
<dbReference type="Pfam" id="PF07730">
    <property type="entry name" value="HisKA_3"/>
    <property type="match status" value="1"/>
</dbReference>
<dbReference type="InterPro" id="IPR036890">
    <property type="entry name" value="HATPase_C_sf"/>
</dbReference>